<reference evidence="1 2" key="1">
    <citation type="submission" date="2019-08" db="EMBL/GenBank/DDBJ databases">
        <authorList>
            <person name="Alioto T."/>
            <person name="Alioto T."/>
            <person name="Gomez Garrido J."/>
        </authorList>
    </citation>
    <scope>NUCLEOTIDE SEQUENCE [LARGE SCALE GENOMIC DNA]</scope>
</reference>
<gene>
    <name evidence="1" type="ORF">CINCED_3A019968</name>
</gene>
<evidence type="ECO:0000313" key="1">
    <source>
        <dbReference type="EMBL" id="VVC43643.1"/>
    </source>
</evidence>
<accession>A0A5E4NM89</accession>
<dbReference type="AlphaFoldDB" id="A0A5E4NM89"/>
<proteinExistence type="predicted"/>
<dbReference type="InterPro" id="IPR036397">
    <property type="entry name" value="RNaseH_sf"/>
</dbReference>
<dbReference type="SUPFAM" id="SSF53098">
    <property type="entry name" value="Ribonuclease H-like"/>
    <property type="match status" value="1"/>
</dbReference>
<dbReference type="OrthoDB" id="6602337at2759"/>
<dbReference type="EMBL" id="CABPRJ010002371">
    <property type="protein sequence ID" value="VVC43643.1"/>
    <property type="molecule type" value="Genomic_DNA"/>
</dbReference>
<dbReference type="PANTHER" id="PTHR31511:SF12">
    <property type="entry name" value="RHO TERMINATION FACTOR N-TERMINAL DOMAIN-CONTAINING PROTEIN"/>
    <property type="match status" value="1"/>
</dbReference>
<name>A0A5E4NM89_9HEMI</name>
<sequence length="176" mass="20954">MQERKMFLEALEDNMKKVRDHDYLTGKYRGAAHSICNLNYKVPRFIPVFFHNISGYDTHLFIQTFDIDKANLKAIANSEENRVSFSKILRFEILDSETEDPVLDDIGKPIFKTTEIRFLDSFKFLSSFLEKLAKTLKLYQFKELSKHYPEKLYLVKGKLWFSYKYMDSLEIYDEES</sequence>
<dbReference type="PANTHER" id="PTHR31511">
    <property type="entry name" value="PROTEIN CBG23764"/>
    <property type="match status" value="1"/>
</dbReference>
<dbReference type="InterPro" id="IPR012337">
    <property type="entry name" value="RNaseH-like_sf"/>
</dbReference>
<dbReference type="GO" id="GO:0003676">
    <property type="term" value="F:nucleic acid binding"/>
    <property type="evidence" value="ECO:0007669"/>
    <property type="project" value="InterPro"/>
</dbReference>
<organism evidence="1 2">
    <name type="scientific">Cinara cedri</name>
    <dbReference type="NCBI Taxonomy" id="506608"/>
    <lineage>
        <taxon>Eukaryota</taxon>
        <taxon>Metazoa</taxon>
        <taxon>Ecdysozoa</taxon>
        <taxon>Arthropoda</taxon>
        <taxon>Hexapoda</taxon>
        <taxon>Insecta</taxon>
        <taxon>Pterygota</taxon>
        <taxon>Neoptera</taxon>
        <taxon>Paraneoptera</taxon>
        <taxon>Hemiptera</taxon>
        <taxon>Sternorrhyncha</taxon>
        <taxon>Aphidomorpha</taxon>
        <taxon>Aphidoidea</taxon>
        <taxon>Aphididae</taxon>
        <taxon>Lachninae</taxon>
        <taxon>Cinara</taxon>
    </lineage>
</organism>
<evidence type="ECO:0000313" key="2">
    <source>
        <dbReference type="Proteomes" id="UP000325440"/>
    </source>
</evidence>
<dbReference type="Proteomes" id="UP000325440">
    <property type="component" value="Unassembled WGS sequence"/>
</dbReference>
<keyword evidence="2" id="KW-1185">Reference proteome</keyword>
<dbReference type="Gene3D" id="3.30.420.10">
    <property type="entry name" value="Ribonuclease H-like superfamily/Ribonuclease H"/>
    <property type="match status" value="1"/>
</dbReference>
<protein>
    <submittedName>
        <fullName evidence="1">Ribonuclease H-like domain</fullName>
    </submittedName>
</protein>